<organism evidence="1 3">
    <name type="scientific">Caldiarchaeum subterraneum</name>
    <dbReference type="NCBI Taxonomy" id="311458"/>
    <lineage>
        <taxon>Archaea</taxon>
        <taxon>Nitrososphaerota</taxon>
        <taxon>Candidatus Caldarchaeales</taxon>
        <taxon>Candidatus Caldarchaeaceae</taxon>
        <taxon>Candidatus Caldarchaeum</taxon>
    </lineage>
</organism>
<proteinExistence type="predicted"/>
<sequence>MSIAMVRASLAVDAEIADSLSKLAEAKHMTLYSLTNQILQTFVEMMNENIEPQDVKALFRAHVLLRDLDAVVLPSEFMDMLIADLYAVNKEKLLERFRQLGRDVGKVLKVYAASVEELFELAKTVGQFFPLKRLEVRPKQMKQYEIALLGVGSRPESTQCVYESVKAILHEYGYKTRNETVGKGIIKCDIEPV</sequence>
<evidence type="ECO:0000313" key="1">
    <source>
        <dbReference type="EMBL" id="BAJ46695.1"/>
    </source>
</evidence>
<dbReference type="EMBL" id="AP011675">
    <property type="protein sequence ID" value="BAJ46695.1"/>
    <property type="molecule type" value="Genomic_DNA"/>
</dbReference>
<evidence type="ECO:0000313" key="3">
    <source>
        <dbReference type="Proteomes" id="UP000008120"/>
    </source>
</evidence>
<dbReference type="EMBL" id="AP011863">
    <property type="protein sequence ID" value="BAJ48348.1"/>
    <property type="molecule type" value="Genomic_DNA"/>
</dbReference>
<evidence type="ECO:0000313" key="2">
    <source>
        <dbReference type="EMBL" id="BAJ48348.1"/>
    </source>
</evidence>
<reference evidence="1 3" key="2">
    <citation type="journal article" date="2011" name="Nucleic Acids Res.">
        <title>Insights into the evolution of Archaea and eukaryotic protein modifier systems revealed by the genome of a novel archaeal group.</title>
        <authorList>
            <person name="Nunoura T."/>
            <person name="Takaki Y."/>
            <person name="Kakuta J."/>
            <person name="Nishi S."/>
            <person name="Sugahara J."/>
            <person name="Kazama H."/>
            <person name="Chee G."/>
            <person name="Hattori M."/>
            <person name="Kanai A."/>
            <person name="Atomi H."/>
            <person name="Takai K."/>
            <person name="Takami H."/>
        </authorList>
    </citation>
    <scope>NUCLEOTIDE SEQUENCE [LARGE SCALE GENOMIC DNA]</scope>
</reference>
<dbReference type="AlphaFoldDB" id="E6N2Y9"/>
<reference evidence="1 3" key="1">
    <citation type="journal article" date="2005" name="Environ. Microbiol.">
        <title>Genetic and functional properties of uncultivated thermophilic crenarchaeotes from a subsurface gold mine as revealed by analysis of genome fragments.</title>
        <authorList>
            <person name="Nunoura T."/>
            <person name="Hirayama H."/>
            <person name="Takami H."/>
            <person name="Oida H."/>
            <person name="Nishi S."/>
            <person name="Shimamura S."/>
            <person name="Suzuki Y."/>
            <person name="Inagaki F."/>
            <person name="Takai K."/>
            <person name="Nealson K.H."/>
            <person name="Horikoshi K."/>
        </authorList>
    </citation>
    <scope>NUCLEOTIDE SEQUENCE [LARGE SCALE GENOMIC DNA]</scope>
</reference>
<dbReference type="Proteomes" id="UP000008120">
    <property type="component" value="Chromosome"/>
</dbReference>
<protein>
    <submittedName>
        <fullName evidence="1">Hypothetical conserved protein</fullName>
    </submittedName>
</protein>
<reference evidence="1" key="3">
    <citation type="journal article" date="2012" name="PLoS ONE">
        <title>A Deeply Branching Thermophilic Bacterium with an Ancient Acetyl-CoA Pathway Dominates a Subsurface Ecosystem.</title>
        <authorList>
            <person name="Takami H."/>
            <person name="Noguchi H."/>
            <person name="Takaki Y."/>
            <person name="Uchiyama I."/>
            <person name="Toyoda A."/>
            <person name="Nishi S."/>
            <person name="Chee G.-J."/>
            <person name="Arai W."/>
            <person name="Nunoura T."/>
            <person name="Itoh T."/>
            <person name="Hattori M."/>
            <person name="Takai K."/>
        </authorList>
    </citation>
    <scope>NUCLEOTIDE SEQUENCE</scope>
</reference>
<gene>
    <name evidence="1" type="ORF">HGMM_F11H10C15</name>
    <name evidence="2" type="ORF">HGMM_F49D05C03</name>
</gene>
<accession>E6N2Y9</accession>
<name>E6N2Y9_CALS0</name>